<dbReference type="Proteomes" id="UP001187192">
    <property type="component" value="Unassembled WGS sequence"/>
</dbReference>
<gene>
    <name evidence="1" type="ORF">TIFTF001_017271</name>
</gene>
<protein>
    <submittedName>
        <fullName evidence="1">Uncharacterized protein</fullName>
    </submittedName>
</protein>
<dbReference type="EMBL" id="BTGU01000027">
    <property type="protein sequence ID" value="GMN48087.1"/>
    <property type="molecule type" value="Genomic_DNA"/>
</dbReference>
<accession>A0AA88DAK3</accession>
<reference evidence="1" key="1">
    <citation type="submission" date="2023-07" db="EMBL/GenBank/DDBJ databases">
        <title>draft genome sequence of fig (Ficus carica).</title>
        <authorList>
            <person name="Takahashi T."/>
            <person name="Nishimura K."/>
        </authorList>
    </citation>
    <scope>NUCLEOTIDE SEQUENCE</scope>
</reference>
<organism evidence="1 2">
    <name type="scientific">Ficus carica</name>
    <name type="common">Common fig</name>
    <dbReference type="NCBI Taxonomy" id="3494"/>
    <lineage>
        <taxon>Eukaryota</taxon>
        <taxon>Viridiplantae</taxon>
        <taxon>Streptophyta</taxon>
        <taxon>Embryophyta</taxon>
        <taxon>Tracheophyta</taxon>
        <taxon>Spermatophyta</taxon>
        <taxon>Magnoliopsida</taxon>
        <taxon>eudicotyledons</taxon>
        <taxon>Gunneridae</taxon>
        <taxon>Pentapetalae</taxon>
        <taxon>rosids</taxon>
        <taxon>fabids</taxon>
        <taxon>Rosales</taxon>
        <taxon>Moraceae</taxon>
        <taxon>Ficeae</taxon>
        <taxon>Ficus</taxon>
    </lineage>
</organism>
<dbReference type="AlphaFoldDB" id="A0AA88DAK3"/>
<evidence type="ECO:0000313" key="2">
    <source>
        <dbReference type="Proteomes" id="UP001187192"/>
    </source>
</evidence>
<evidence type="ECO:0000313" key="1">
    <source>
        <dbReference type="EMBL" id="GMN48087.1"/>
    </source>
</evidence>
<comment type="caution">
    <text evidence="1">The sequence shown here is derived from an EMBL/GenBank/DDBJ whole genome shotgun (WGS) entry which is preliminary data.</text>
</comment>
<proteinExistence type="predicted"/>
<keyword evidence="2" id="KW-1185">Reference proteome</keyword>
<sequence length="141" mass="15809">MGGCCNNCDTGRHQSRVFSTLGNGAALKRKNSGDLIEVLKVETEDVHVNKKMVKDNSRQFIALLLMISFLKAEERKKTMHILLNSPSLLSSHLWYLPSISSMLPLRRFPVVLPPPPFSLPCLTTFHIAGYDIGLMSDIVWI</sequence>
<name>A0AA88DAK3_FICCA</name>